<feature type="region of interest" description="Disordered" evidence="3">
    <location>
        <begin position="1"/>
        <end position="30"/>
    </location>
</feature>
<proteinExistence type="predicted"/>
<feature type="compositionally biased region" description="Polar residues" evidence="3">
    <location>
        <begin position="456"/>
        <end position="478"/>
    </location>
</feature>
<dbReference type="InterPro" id="IPR010449">
    <property type="entry name" value="Numb_domain"/>
</dbReference>
<dbReference type="GO" id="GO:0005737">
    <property type="term" value="C:cytoplasm"/>
    <property type="evidence" value="ECO:0007669"/>
    <property type="project" value="TreeGrafter"/>
</dbReference>
<feature type="compositionally biased region" description="Basic residues" evidence="3">
    <location>
        <begin position="1"/>
        <end position="17"/>
    </location>
</feature>
<dbReference type="InterPro" id="IPR011993">
    <property type="entry name" value="PH-like_dom_sf"/>
</dbReference>
<dbReference type="InterPro" id="IPR016698">
    <property type="entry name" value="Numb/numb-like"/>
</dbReference>
<dbReference type="OrthoDB" id="10070446at2759"/>
<feature type="region of interest" description="Disordered" evidence="3">
    <location>
        <begin position="357"/>
        <end position="490"/>
    </location>
</feature>
<dbReference type="AlphaFoldDB" id="A0A7J7JK65"/>
<dbReference type="Proteomes" id="UP000593567">
    <property type="component" value="Unassembled WGS sequence"/>
</dbReference>
<feature type="compositionally biased region" description="Basic and acidic residues" evidence="3">
    <location>
        <begin position="18"/>
        <end position="30"/>
    </location>
</feature>
<dbReference type="SUPFAM" id="SSF50729">
    <property type="entry name" value="PH domain-like"/>
    <property type="match status" value="1"/>
</dbReference>
<evidence type="ECO:0000313" key="5">
    <source>
        <dbReference type="EMBL" id="KAF6026457.1"/>
    </source>
</evidence>
<gene>
    <name evidence="5" type="ORF">EB796_015231</name>
</gene>
<evidence type="ECO:0000259" key="4">
    <source>
        <dbReference type="PROSITE" id="PS01179"/>
    </source>
</evidence>
<accession>A0A7J7JK65</accession>
<dbReference type="Pfam" id="PF00640">
    <property type="entry name" value="PID"/>
    <property type="match status" value="1"/>
</dbReference>
<dbReference type="CDD" id="cd01268">
    <property type="entry name" value="PTB_Numb"/>
    <property type="match status" value="1"/>
</dbReference>
<organism evidence="5 6">
    <name type="scientific">Bugula neritina</name>
    <name type="common">Brown bryozoan</name>
    <name type="synonym">Sertularia neritina</name>
    <dbReference type="NCBI Taxonomy" id="10212"/>
    <lineage>
        <taxon>Eukaryota</taxon>
        <taxon>Metazoa</taxon>
        <taxon>Spiralia</taxon>
        <taxon>Lophotrochozoa</taxon>
        <taxon>Bryozoa</taxon>
        <taxon>Gymnolaemata</taxon>
        <taxon>Cheilostomatida</taxon>
        <taxon>Flustrina</taxon>
        <taxon>Buguloidea</taxon>
        <taxon>Bugulidae</taxon>
        <taxon>Bugula</taxon>
    </lineage>
</organism>
<sequence length="558" mass="60959">MDKLRRTLSFRSRKKKRKETESAKPHQWQEDERKVREGTCSFQVKYLGCVEVFESRGMQVCEEAHKILRQNAKKSQRLSFRKKNKKRQRVVQAIIYVSGDSLRVIEEKASIASADDGQGLIVDQTIEKVSFCAPAKNHEKAFAYICRDGTTRRWMCHGFLALKESGERLSHAVGCAFAVCLEKKQKREKEAVSVSYNEDKTSFSRLGSFRQATLTERLADPQSTKVVEPAANSASPSAVRPNIETAQVERPHASANLLLRQGSFNTFNKLNSQNSPFKRNLSLRLNELPSNLSRQQADFDKPVGENIPIIEGDEELESPQPATLASALTDTAPQKPSGDAWDPIAEMCQQLTKGLTGLNSEEPKSAGSGAVASQPPLAQSPAPSATVAATNGAHPIQQTNPWAAPAPQENDFWLPPSNPPVSRATIGQAPTVPKSSFSTSITTTTSVVSPHIRPRPTTTSALSQPFSHNPSLSADQFKQPTQTSNQQSTNINLTNGSMPSTGLVGVPVANPQNPFDTAWALRSNTSTNPFLASTTPSAPVSASSTKANHFNKEFELKM</sequence>
<keyword evidence="1" id="KW-0217">Developmental protein</keyword>
<name>A0A7J7JK65_BUGNE</name>
<reference evidence="5" key="1">
    <citation type="submission" date="2020-06" db="EMBL/GenBank/DDBJ databases">
        <title>Draft genome of Bugula neritina, a colonial animal packing powerful symbionts and potential medicines.</title>
        <authorList>
            <person name="Rayko M."/>
        </authorList>
    </citation>
    <scope>NUCLEOTIDE SEQUENCE [LARGE SCALE GENOMIC DNA]</scope>
    <source>
        <strain evidence="5">Kwan_BN1</strain>
    </source>
</reference>
<dbReference type="PANTHER" id="PTHR47368:SF2">
    <property type="entry name" value="PID DOMAIN-CONTAINING PROTEIN"/>
    <property type="match status" value="1"/>
</dbReference>
<feature type="compositionally biased region" description="Low complexity" evidence="3">
    <location>
        <begin position="435"/>
        <end position="449"/>
    </location>
</feature>
<dbReference type="InterPro" id="IPR006020">
    <property type="entry name" value="PTB/PI_dom"/>
</dbReference>
<dbReference type="PANTHER" id="PTHR47368">
    <property type="entry name" value="NUMB"/>
    <property type="match status" value="1"/>
</dbReference>
<dbReference type="EMBL" id="VXIV02002273">
    <property type="protein sequence ID" value="KAF6026457.1"/>
    <property type="molecule type" value="Genomic_DNA"/>
</dbReference>
<evidence type="ECO:0000313" key="6">
    <source>
        <dbReference type="Proteomes" id="UP000593567"/>
    </source>
</evidence>
<feature type="domain" description="PID" evidence="4">
    <location>
        <begin position="40"/>
        <end position="195"/>
    </location>
</feature>
<dbReference type="Gene3D" id="2.30.29.30">
    <property type="entry name" value="Pleckstrin-homology domain (PH domain)/Phosphotyrosine-binding domain (PTB)"/>
    <property type="match status" value="1"/>
</dbReference>
<dbReference type="PROSITE" id="PS01179">
    <property type="entry name" value="PID"/>
    <property type="match status" value="1"/>
</dbReference>
<comment type="caution">
    <text evidence="5">The sequence shown here is derived from an EMBL/GenBank/DDBJ whole genome shotgun (WGS) entry which is preliminary data.</text>
</comment>
<keyword evidence="6" id="KW-1185">Reference proteome</keyword>
<dbReference type="Pfam" id="PF06311">
    <property type="entry name" value="NumbF"/>
    <property type="match status" value="1"/>
</dbReference>
<evidence type="ECO:0000256" key="3">
    <source>
        <dbReference type="SAM" id="MobiDB-lite"/>
    </source>
</evidence>
<keyword evidence="2" id="KW-0597">Phosphoprotein</keyword>
<protein>
    <recommendedName>
        <fullName evidence="4">PID domain-containing protein</fullName>
    </recommendedName>
</protein>
<dbReference type="SMART" id="SM00462">
    <property type="entry name" value="PTB"/>
    <property type="match status" value="1"/>
</dbReference>
<feature type="compositionally biased region" description="Low complexity" evidence="3">
    <location>
        <begin position="372"/>
        <end position="385"/>
    </location>
</feature>
<evidence type="ECO:0000256" key="2">
    <source>
        <dbReference type="ARBA" id="ARBA00022553"/>
    </source>
</evidence>
<feature type="compositionally biased region" description="Low complexity" evidence="3">
    <location>
        <begin position="479"/>
        <end position="490"/>
    </location>
</feature>
<evidence type="ECO:0000256" key="1">
    <source>
        <dbReference type="ARBA" id="ARBA00022473"/>
    </source>
</evidence>